<dbReference type="STRING" id="2052828.ATO67_18720"/>
<dbReference type="EMBL" id="LNUW01000004">
    <property type="protein sequence ID" value="KXG87669.1"/>
    <property type="molecule type" value="Genomic_DNA"/>
</dbReference>
<gene>
    <name evidence="1" type="ORF">ATO67_18720</name>
</gene>
<dbReference type="InterPro" id="IPR040871">
    <property type="entry name" value="HopA1"/>
</dbReference>
<accession>A0A135P8B6</accession>
<keyword evidence="2" id="KW-1185">Reference proteome</keyword>
<dbReference type="RefSeq" id="WP_067652746.1">
    <property type="nucleotide sequence ID" value="NZ_KQ961034.1"/>
</dbReference>
<dbReference type="Pfam" id="PF17914">
    <property type="entry name" value="HopA1"/>
    <property type="match status" value="1"/>
</dbReference>
<name>A0A135P8B6_9HYPH</name>
<reference evidence="1 2" key="1">
    <citation type="submission" date="2015-11" db="EMBL/GenBank/DDBJ databases">
        <title>Draft genome sequence of Agrobacterium sp. R89-1.</title>
        <authorList>
            <person name="Zahradnik J."/>
            <person name="Kyslikova E."/>
            <person name="Palyzova A."/>
            <person name="Kyslik P."/>
        </authorList>
    </citation>
    <scope>NUCLEOTIDE SEQUENCE [LARGE SCALE GENOMIC DNA]</scope>
    <source>
        <strain evidence="1 2">R89-1</strain>
    </source>
</reference>
<protein>
    <submittedName>
        <fullName evidence="1">Uncharacterized protein</fullName>
    </submittedName>
</protein>
<comment type="caution">
    <text evidence="1">The sequence shown here is derived from an EMBL/GenBank/DDBJ whole genome shotgun (WGS) entry which is preliminary data.</text>
</comment>
<evidence type="ECO:0000313" key="2">
    <source>
        <dbReference type="Proteomes" id="UP000070498"/>
    </source>
</evidence>
<organism evidence="1 2">
    <name type="scientific">Agrobacterium bohemicum</name>
    <dbReference type="NCBI Taxonomy" id="2052828"/>
    <lineage>
        <taxon>Bacteria</taxon>
        <taxon>Pseudomonadati</taxon>
        <taxon>Pseudomonadota</taxon>
        <taxon>Alphaproteobacteria</taxon>
        <taxon>Hyphomicrobiales</taxon>
        <taxon>Rhizobiaceae</taxon>
        <taxon>Rhizobium/Agrobacterium group</taxon>
        <taxon>Agrobacterium</taxon>
    </lineage>
</organism>
<proteinExistence type="predicted"/>
<dbReference type="Proteomes" id="UP000070498">
    <property type="component" value="Unassembled WGS sequence"/>
</dbReference>
<sequence length="349" mass="37586">MNATQHMLPAQTSHDTLPAPLQSSLLGILDAVKIIGLSQFQIGNRPVATLPPIAATATARPVTALLSEALWPALYDAAYARPFHLDPPGPLPAPVDLDLLSQLRTLFPEGSRWSTQWQVYKTDSNGSVHVRKGECCRHVFPGAFTLAYQGPVQANSMVSVLLPLASSQLQSGFYHITGHAPHSDHDDAALARLYLNTRAATVAPLMAQIAGLLNNYAMPFRAKTLLEPAAYDRTDSTVFYLARRHLPFALSLLRDFFNDAAPDLEPDVPLFSKSLVGGIGGADDPGFGMSFGQVRAMLMADAIVSAWAAGTQNAQTRLEHLKHRFCESGLSLSTPHLSAGNNDIYAVLA</sequence>
<evidence type="ECO:0000313" key="1">
    <source>
        <dbReference type="EMBL" id="KXG87669.1"/>
    </source>
</evidence>
<dbReference type="AlphaFoldDB" id="A0A135P8B6"/>